<dbReference type="EMBL" id="CACVAS010000047">
    <property type="protein sequence ID" value="CAA6807376.1"/>
    <property type="molecule type" value="Genomic_DNA"/>
</dbReference>
<sequence length="326" mass="37357">MSTDLFSVANTLVSVGVDNPKLSILSMGLGQDSMTIMFKIVHDADFKAKYAPNDLLVLFADTGNENDFTYAYRDNVLIPFCKKHEIEFVSITNDMGYHGNTWMSLTHQWNNGHPTIGSVAYPKTCTHNLKLLPQYRYLENWLFENYECVTKKKRKQGYVQFAQTHGRINWIVGIASGEENRVFDAEKETALWKKQAIHVIYPLISEGMDRQKCQDYIGGLGYEIPFPSSCIFCPFASKLEILYLFRAYPDRFNEWVMLEQNKLDAHQSAVRNLGVSGRLHKDGHKKGEAVTLLDVLKEAMKKHPHITLNELAEHRFSHGHCVVSKY</sequence>
<evidence type="ECO:0000313" key="1">
    <source>
        <dbReference type="EMBL" id="CAA6807376.1"/>
    </source>
</evidence>
<gene>
    <name evidence="1" type="ORF">HELGO_WM3288</name>
</gene>
<dbReference type="Gene3D" id="3.40.50.620">
    <property type="entry name" value="HUPs"/>
    <property type="match status" value="1"/>
</dbReference>
<dbReference type="AlphaFoldDB" id="A0A6S6SJ98"/>
<organism evidence="1">
    <name type="scientific">uncultured Sulfurovum sp</name>
    <dbReference type="NCBI Taxonomy" id="269237"/>
    <lineage>
        <taxon>Bacteria</taxon>
        <taxon>Pseudomonadati</taxon>
        <taxon>Campylobacterota</taxon>
        <taxon>Epsilonproteobacteria</taxon>
        <taxon>Campylobacterales</taxon>
        <taxon>Sulfurovaceae</taxon>
        <taxon>Sulfurovum</taxon>
        <taxon>environmental samples</taxon>
    </lineage>
</organism>
<name>A0A6S6SJ98_9BACT</name>
<accession>A0A6S6SJ98</accession>
<proteinExistence type="predicted"/>
<protein>
    <submittedName>
        <fullName evidence="1">Adenine nucleotide-binding protein</fullName>
    </submittedName>
</protein>
<dbReference type="InterPro" id="IPR014729">
    <property type="entry name" value="Rossmann-like_a/b/a_fold"/>
</dbReference>
<reference evidence="1" key="1">
    <citation type="submission" date="2020-01" db="EMBL/GenBank/DDBJ databases">
        <authorList>
            <person name="Meier V. D."/>
            <person name="Meier V D."/>
        </authorList>
    </citation>
    <scope>NUCLEOTIDE SEQUENCE</scope>
    <source>
        <strain evidence="1">HLG_WM_MAG_01</strain>
    </source>
</reference>